<dbReference type="PANTHER" id="PTHR32332">
    <property type="entry name" value="2-NITROPROPANE DIOXYGENASE"/>
    <property type="match status" value="1"/>
</dbReference>
<protein>
    <submittedName>
        <fullName evidence="5">Nitronate monooxygenase</fullName>
    </submittedName>
</protein>
<name>A0A844W1S1_9RHOB</name>
<dbReference type="AlphaFoldDB" id="A0A844W1S1"/>
<evidence type="ECO:0000256" key="2">
    <source>
        <dbReference type="ARBA" id="ARBA00022643"/>
    </source>
</evidence>
<evidence type="ECO:0000256" key="1">
    <source>
        <dbReference type="ARBA" id="ARBA00022630"/>
    </source>
</evidence>
<reference evidence="5 6" key="1">
    <citation type="submission" date="2019-11" db="EMBL/GenBank/DDBJ databases">
        <title>Pseudooceanicola pacifica sp. nov., isolated from deep-sea sediment of the Pacific Ocean.</title>
        <authorList>
            <person name="Lyu L."/>
        </authorList>
    </citation>
    <scope>NUCLEOTIDE SEQUENCE [LARGE SCALE GENOMIC DNA]</scope>
    <source>
        <strain evidence="5 6">216_PA32_1</strain>
    </source>
</reference>
<dbReference type="Pfam" id="PF03060">
    <property type="entry name" value="NMO"/>
    <property type="match status" value="1"/>
</dbReference>
<keyword evidence="6" id="KW-1185">Reference proteome</keyword>
<keyword evidence="3" id="KW-0560">Oxidoreductase</keyword>
<dbReference type="InterPro" id="IPR013785">
    <property type="entry name" value="Aldolase_TIM"/>
</dbReference>
<dbReference type="GO" id="GO:0018580">
    <property type="term" value="F:nitronate monooxygenase activity"/>
    <property type="evidence" value="ECO:0007669"/>
    <property type="project" value="InterPro"/>
</dbReference>
<evidence type="ECO:0000256" key="4">
    <source>
        <dbReference type="SAM" id="MobiDB-lite"/>
    </source>
</evidence>
<feature type="region of interest" description="Disordered" evidence="4">
    <location>
        <begin position="275"/>
        <end position="297"/>
    </location>
</feature>
<keyword evidence="1" id="KW-0285">Flavoprotein</keyword>
<evidence type="ECO:0000256" key="3">
    <source>
        <dbReference type="ARBA" id="ARBA00023002"/>
    </source>
</evidence>
<keyword evidence="2" id="KW-0288">FMN</keyword>
<dbReference type="CDD" id="cd04730">
    <property type="entry name" value="NPD_like"/>
    <property type="match status" value="1"/>
</dbReference>
<evidence type="ECO:0000313" key="6">
    <source>
        <dbReference type="Proteomes" id="UP000443843"/>
    </source>
</evidence>
<evidence type="ECO:0000313" key="5">
    <source>
        <dbReference type="EMBL" id="MWB76644.1"/>
    </source>
</evidence>
<sequence>MTEETPVKTELCERFGIEVPIFGFSHAVEVVAAVSNAGGYGVYGATRRLAGEITDEVAQIRAAVGDRPFGLDLVIPNKVPERNDRAELEAMVPDQHRSFVAGIGARYAVPAPSQPGMRTRFIRSEEIQDAQIAAVAASDVNMVALGIGCPPEVVAAMKAKGKTTVALVGQEKHAARALEAGVDMLVAQGYDAGGHTGEVGTFSLVPRIVDLAGDVPVLAAGGVATGRHIAAALTLGAQGVWIGTAFLMTEEYAPHLSPGELEALLHAQTTDTVISRAESGKPFRQTRSAWSDEWAAPGAPKPLSHPLHDVLVGDILGAIIEHDIRPLQHYGAGQGIGWFDRLRPVAEVVATLVREGDAALDRAGRQRETAA</sequence>
<accession>A0A844W1S1</accession>
<dbReference type="SUPFAM" id="SSF51412">
    <property type="entry name" value="Inosine monophosphate dehydrogenase (IMPDH)"/>
    <property type="match status" value="1"/>
</dbReference>
<dbReference type="InterPro" id="IPR004136">
    <property type="entry name" value="NMO"/>
</dbReference>
<dbReference type="Gene3D" id="3.20.20.70">
    <property type="entry name" value="Aldolase class I"/>
    <property type="match status" value="1"/>
</dbReference>
<dbReference type="Proteomes" id="UP000443843">
    <property type="component" value="Unassembled WGS sequence"/>
</dbReference>
<dbReference type="PANTHER" id="PTHR32332:SF38">
    <property type="entry name" value="MONOOXYGENASE RV1533-RELATED"/>
    <property type="match status" value="1"/>
</dbReference>
<keyword evidence="5" id="KW-0503">Monooxygenase</keyword>
<comment type="caution">
    <text evidence="5">The sequence shown here is derived from an EMBL/GenBank/DDBJ whole genome shotgun (WGS) entry which is preliminary data.</text>
</comment>
<gene>
    <name evidence="5" type="ORF">GLS40_01250</name>
</gene>
<dbReference type="EMBL" id="WNXQ01000001">
    <property type="protein sequence ID" value="MWB76644.1"/>
    <property type="molecule type" value="Genomic_DNA"/>
</dbReference>
<organism evidence="5 6">
    <name type="scientific">Pseudooceanicola pacificus</name>
    <dbReference type="NCBI Taxonomy" id="2676438"/>
    <lineage>
        <taxon>Bacteria</taxon>
        <taxon>Pseudomonadati</taxon>
        <taxon>Pseudomonadota</taxon>
        <taxon>Alphaproteobacteria</taxon>
        <taxon>Rhodobacterales</taxon>
        <taxon>Paracoccaceae</taxon>
        <taxon>Pseudooceanicola</taxon>
    </lineage>
</organism>
<proteinExistence type="predicted"/>